<keyword evidence="1" id="KW-0812">Transmembrane</keyword>
<accession>A0ABT7PR14</accession>
<gene>
    <name evidence="2" type="ORF">QTN89_25860</name>
</gene>
<evidence type="ECO:0000313" key="2">
    <source>
        <dbReference type="EMBL" id="MDM4018905.1"/>
    </source>
</evidence>
<evidence type="ECO:0000313" key="3">
    <source>
        <dbReference type="Proteomes" id="UP001239462"/>
    </source>
</evidence>
<keyword evidence="3" id="KW-1185">Reference proteome</keyword>
<feature type="transmembrane region" description="Helical" evidence="1">
    <location>
        <begin position="127"/>
        <end position="144"/>
    </location>
</feature>
<feature type="transmembrane region" description="Helical" evidence="1">
    <location>
        <begin position="68"/>
        <end position="89"/>
    </location>
</feature>
<comment type="caution">
    <text evidence="2">The sequence shown here is derived from an EMBL/GenBank/DDBJ whole genome shotgun (WGS) entry which is preliminary data.</text>
</comment>
<dbReference type="Proteomes" id="UP001239462">
    <property type="component" value="Unassembled WGS sequence"/>
</dbReference>
<feature type="transmembrane region" description="Helical" evidence="1">
    <location>
        <begin position="164"/>
        <end position="184"/>
    </location>
</feature>
<evidence type="ECO:0000256" key="1">
    <source>
        <dbReference type="SAM" id="Phobius"/>
    </source>
</evidence>
<keyword evidence="1" id="KW-0472">Membrane</keyword>
<feature type="transmembrane region" description="Helical" evidence="1">
    <location>
        <begin position="21"/>
        <end position="48"/>
    </location>
</feature>
<sequence length="185" mass="19263">MSSTKKQSKGVASHAAAPRPGFLTFLGVINGLGAIVFIALILITLGFLDMVAAAEGMADDDAVGTLRVIAIVGLGSLAAMSLATAVACFVRGKLSWYVVLVSYGWAAANHIFTLIDSVTADEIDPTIARTIGRMVFGFGIWAFLHGPSVRSFYGTNEEPVWRVVAFDVLGISIGAGFGIAALVLA</sequence>
<keyword evidence="1" id="KW-1133">Transmembrane helix</keyword>
<reference evidence="2 3" key="1">
    <citation type="submission" date="2023-06" db="EMBL/GenBank/DDBJ databases">
        <title>Roseiconus lacunae JC819 isolated from Gulf of Mannar region, Tamil Nadu.</title>
        <authorList>
            <person name="Pk S."/>
            <person name="Ch S."/>
            <person name="Ch V.R."/>
        </authorList>
    </citation>
    <scope>NUCLEOTIDE SEQUENCE [LARGE SCALE GENOMIC DNA]</scope>
    <source>
        <strain evidence="2 3">JC819</strain>
    </source>
</reference>
<feature type="transmembrane region" description="Helical" evidence="1">
    <location>
        <begin position="96"/>
        <end position="115"/>
    </location>
</feature>
<dbReference type="EMBL" id="JASZZN010000028">
    <property type="protein sequence ID" value="MDM4018905.1"/>
    <property type="molecule type" value="Genomic_DNA"/>
</dbReference>
<dbReference type="RefSeq" id="WP_163981363.1">
    <property type="nucleotide sequence ID" value="NZ_JASZZN010000028.1"/>
</dbReference>
<protein>
    <submittedName>
        <fullName evidence="2">Uncharacterized protein</fullName>
    </submittedName>
</protein>
<name>A0ABT7PR14_9BACT</name>
<organism evidence="2 3">
    <name type="scientific">Roseiconus lacunae</name>
    <dbReference type="NCBI Taxonomy" id="2605694"/>
    <lineage>
        <taxon>Bacteria</taxon>
        <taxon>Pseudomonadati</taxon>
        <taxon>Planctomycetota</taxon>
        <taxon>Planctomycetia</taxon>
        <taxon>Pirellulales</taxon>
        <taxon>Pirellulaceae</taxon>
        <taxon>Roseiconus</taxon>
    </lineage>
</organism>
<proteinExistence type="predicted"/>